<keyword evidence="1" id="KW-0175">Coiled coil</keyword>
<gene>
    <name evidence="3" type="primary">LOC115023960</name>
</gene>
<accession>A0A6J2RMG6</accession>
<dbReference type="KEGG" id="cgob:115023960"/>
<dbReference type="OrthoDB" id="8965140at2759"/>
<organism evidence="2 3">
    <name type="scientific">Cottoperca gobio</name>
    <name type="common">Frogmouth</name>
    <name type="synonym">Aphritis gobio</name>
    <dbReference type="NCBI Taxonomy" id="56716"/>
    <lineage>
        <taxon>Eukaryota</taxon>
        <taxon>Metazoa</taxon>
        <taxon>Chordata</taxon>
        <taxon>Craniata</taxon>
        <taxon>Vertebrata</taxon>
        <taxon>Euteleostomi</taxon>
        <taxon>Actinopterygii</taxon>
        <taxon>Neopterygii</taxon>
        <taxon>Teleostei</taxon>
        <taxon>Neoteleostei</taxon>
        <taxon>Acanthomorphata</taxon>
        <taxon>Eupercaria</taxon>
        <taxon>Perciformes</taxon>
        <taxon>Notothenioidei</taxon>
        <taxon>Bovichtidae</taxon>
        <taxon>Cottoperca</taxon>
    </lineage>
</organism>
<evidence type="ECO:0000256" key="1">
    <source>
        <dbReference type="SAM" id="Coils"/>
    </source>
</evidence>
<dbReference type="GeneID" id="115023960"/>
<protein>
    <submittedName>
        <fullName evidence="3">Golgin subfamily A member 5-like</fullName>
    </submittedName>
</protein>
<proteinExistence type="predicted"/>
<feature type="coiled-coil region" evidence="1">
    <location>
        <begin position="224"/>
        <end position="332"/>
    </location>
</feature>
<evidence type="ECO:0000313" key="3">
    <source>
        <dbReference type="RefSeq" id="XP_029311189.1"/>
    </source>
</evidence>
<dbReference type="Proteomes" id="UP000504630">
    <property type="component" value="Chromosome 18"/>
</dbReference>
<reference evidence="3" key="1">
    <citation type="submission" date="2025-08" db="UniProtKB">
        <authorList>
            <consortium name="RefSeq"/>
        </authorList>
    </citation>
    <scope>IDENTIFICATION</scope>
</reference>
<evidence type="ECO:0000313" key="2">
    <source>
        <dbReference type="Proteomes" id="UP000504630"/>
    </source>
</evidence>
<sequence>MEEQIQQRDAEILALTKDKEALTEANNMLLSRTSELHIIENAWQVKFNAMEMFAKGQAEQNFILRLMETEHQNLQKRVDVHINQRDTVIRDLKADRESLHHMVTEASAVLLIKKAEIQEIEKTWQSKYNALEESAQNLKEENSELRMKHAENCTLLRRTEIEYKKIKQCNDSVSRKLSMYSNMMTNGDLEIQHIEEAWQLKHNAMEQSAKDLAEKNNLSWEIKQTEHQKLLNQLEEQVQQRDAEIQQLKMDKEALAQTLTENSNMLVSNKTELQESVKAWQLKYNAMEQSAKDLAEKNSSWEMKQTEHQKLLNQVEEQVQQRDAEIQHLKMDKEALAQTLTENSNMLVSNKTELQESFNAWQLKYNAMEQSAKDLAEKNSSWEMKQMEHQKLLNQVEEQVQQRDAEIQHLKMDKEALAQTLTENSNMLVSNKTELQESVKAWQLKYNAMEKYFRNDVAERKQSWECTVNRLEIQARELELSLATKKRAGIYKKGKSRQKRQNWRISVST</sequence>
<feature type="coiled-coil region" evidence="1">
    <location>
        <begin position="461"/>
        <end position="488"/>
    </location>
</feature>
<name>A0A6J2RMG6_COTGO</name>
<keyword evidence="2" id="KW-1185">Reference proteome</keyword>
<feature type="coiled-coil region" evidence="1">
    <location>
        <begin position="121"/>
        <end position="151"/>
    </location>
</feature>
<dbReference type="AlphaFoldDB" id="A0A6J2RMG6"/>
<dbReference type="RefSeq" id="XP_029311189.1">
    <property type="nucleotide sequence ID" value="XM_029455329.1"/>
</dbReference>
<dbReference type="InParanoid" id="A0A6J2RMG6"/>